<reference evidence="4 5" key="1">
    <citation type="journal article" date="2011" name="J. Bacteriol.">
        <title>Complete genome sequence of the obligate piezophilic hyperthermophilic archaeon Pyrococcus yayanosii CH1.</title>
        <authorList>
            <person name="Jun X."/>
            <person name="Lupeng L."/>
            <person name="Minjuan X."/>
            <person name="Oger P."/>
            <person name="Fengping W."/>
            <person name="Jebbar M."/>
            <person name="Xiang X."/>
        </authorList>
    </citation>
    <scope>NUCLEOTIDE SEQUENCE [LARGE SCALE GENOMIC DNA]</scope>
    <source>
        <strain evidence="5">CH1 / JCM 16557</strain>
    </source>
</reference>
<proteinExistence type="inferred from homology"/>
<dbReference type="AlphaFoldDB" id="F8AI17"/>
<protein>
    <recommendedName>
        <fullName evidence="3">Antitoxin</fullName>
    </recommendedName>
</protein>
<dbReference type="eggNOG" id="arCOG07152">
    <property type="taxonomic scope" value="Archaea"/>
</dbReference>
<dbReference type="EMBL" id="CP002779">
    <property type="protein sequence ID" value="AEH25480.1"/>
    <property type="molecule type" value="Genomic_DNA"/>
</dbReference>
<evidence type="ECO:0000256" key="3">
    <source>
        <dbReference type="RuleBase" id="RU368051"/>
    </source>
</evidence>
<dbReference type="Proteomes" id="UP000008386">
    <property type="component" value="Chromosome"/>
</dbReference>
<keyword evidence="5" id="KW-1185">Reference proteome</keyword>
<organism evidence="4 5">
    <name type="scientific">Pyrococcus yayanosii (strain CH1 / JCM 16557)</name>
    <dbReference type="NCBI Taxonomy" id="529709"/>
    <lineage>
        <taxon>Archaea</taxon>
        <taxon>Methanobacteriati</taxon>
        <taxon>Methanobacteriota</taxon>
        <taxon>Thermococci</taxon>
        <taxon>Thermococcales</taxon>
        <taxon>Thermococcaceae</taxon>
        <taxon>Pyrococcus</taxon>
    </lineage>
</organism>
<dbReference type="STRING" id="529709.PYCH_18250"/>
<dbReference type="InterPro" id="IPR008203">
    <property type="entry name" value="AF2212-like"/>
</dbReference>
<evidence type="ECO:0000256" key="2">
    <source>
        <dbReference type="ARBA" id="ARBA00022649"/>
    </source>
</evidence>
<dbReference type="OrthoDB" id="116241at2157"/>
<evidence type="ECO:0000313" key="5">
    <source>
        <dbReference type="Proteomes" id="UP000008386"/>
    </source>
</evidence>
<keyword evidence="2 3" id="KW-1277">Toxin-antitoxin system</keyword>
<dbReference type="KEGG" id="pya:PYCH_18250"/>
<gene>
    <name evidence="4" type="ordered locus">PYCH_18250</name>
</gene>
<dbReference type="HOGENOM" id="CLU_200885_0_1_2"/>
<dbReference type="GeneID" id="10838386"/>
<dbReference type="RefSeq" id="WP_013906536.1">
    <property type="nucleotide sequence ID" value="NC_015680.1"/>
</dbReference>
<accession>F8AI17</accession>
<evidence type="ECO:0000256" key="1">
    <source>
        <dbReference type="ARBA" id="ARBA00006615"/>
    </source>
</evidence>
<dbReference type="SUPFAM" id="SSF141694">
    <property type="entry name" value="AF2212/PG0164-like"/>
    <property type="match status" value="1"/>
</dbReference>
<name>F8AI17_PYRYC</name>
<comment type="function">
    <text evidence="3">Antitoxin component of a type II toxin-antitoxin (TA) system.</text>
</comment>
<dbReference type="InterPro" id="IPR024069">
    <property type="entry name" value="AF2212-like_dom_sf"/>
</dbReference>
<sequence length="66" mass="7632">MPIEAVYEGGVIKPLKPLNLKEGQKIRIEIMGDFIEDSFGIVKLKVNLKELEEAYHEYLLERTRAD</sequence>
<dbReference type="Gene3D" id="4.10.1150.10">
    <property type="entry name" value="AF2212/PG0164-like"/>
    <property type="match status" value="1"/>
</dbReference>
<comment type="similarity">
    <text evidence="1 3">Belongs to the UPF0165 family.</text>
</comment>
<evidence type="ECO:0000313" key="4">
    <source>
        <dbReference type="EMBL" id="AEH25480.1"/>
    </source>
</evidence>
<dbReference type="Pfam" id="PF01954">
    <property type="entry name" value="AF2212-like"/>
    <property type="match status" value="1"/>
</dbReference>